<feature type="region of interest" description="Disordered" evidence="1">
    <location>
        <begin position="133"/>
        <end position="153"/>
    </location>
</feature>
<keyword evidence="3" id="KW-1185">Reference proteome</keyword>
<feature type="compositionally biased region" description="Basic and acidic residues" evidence="1">
    <location>
        <begin position="138"/>
        <end position="153"/>
    </location>
</feature>
<dbReference type="Proteomes" id="UP001302126">
    <property type="component" value="Unassembled WGS sequence"/>
</dbReference>
<feature type="compositionally biased region" description="Basic and acidic residues" evidence="1">
    <location>
        <begin position="1"/>
        <end position="11"/>
    </location>
</feature>
<protein>
    <submittedName>
        <fullName evidence="2">Conidiation protein 6-domain-containing protein</fullName>
    </submittedName>
</protein>
<feature type="region of interest" description="Disordered" evidence="1">
    <location>
        <begin position="1"/>
        <end position="120"/>
    </location>
</feature>
<reference evidence="2" key="2">
    <citation type="submission" date="2023-05" db="EMBL/GenBank/DDBJ databases">
        <authorList>
            <consortium name="Lawrence Berkeley National Laboratory"/>
            <person name="Steindorff A."/>
            <person name="Hensen N."/>
            <person name="Bonometti L."/>
            <person name="Westerberg I."/>
            <person name="Brannstrom I.O."/>
            <person name="Guillou S."/>
            <person name="Cros-Aarteil S."/>
            <person name="Calhoun S."/>
            <person name="Haridas S."/>
            <person name="Kuo A."/>
            <person name="Mondo S."/>
            <person name="Pangilinan J."/>
            <person name="Riley R."/>
            <person name="Labutti K."/>
            <person name="Andreopoulos B."/>
            <person name="Lipzen A."/>
            <person name="Chen C."/>
            <person name="Yanf M."/>
            <person name="Daum C."/>
            <person name="Ng V."/>
            <person name="Clum A."/>
            <person name="Ohm R."/>
            <person name="Martin F."/>
            <person name="Silar P."/>
            <person name="Natvig D."/>
            <person name="Lalanne C."/>
            <person name="Gautier V."/>
            <person name="Ament-Velasquez S.L."/>
            <person name="Kruys A."/>
            <person name="Hutchinson M.I."/>
            <person name="Powell A.J."/>
            <person name="Barry K."/>
            <person name="Miller A.N."/>
            <person name="Grigoriev I.V."/>
            <person name="Debuchy R."/>
            <person name="Gladieux P."/>
            <person name="Thoren M.H."/>
            <person name="Johannesson H."/>
        </authorList>
    </citation>
    <scope>NUCLEOTIDE SEQUENCE</scope>
    <source>
        <strain evidence="2">PSN309</strain>
    </source>
</reference>
<gene>
    <name evidence="2" type="ORF">QBC35DRAFT_385952</name>
</gene>
<comment type="caution">
    <text evidence="2">The sequence shown here is derived from an EMBL/GenBank/DDBJ whole genome shotgun (WGS) entry which is preliminary data.</text>
</comment>
<evidence type="ECO:0000313" key="2">
    <source>
        <dbReference type="EMBL" id="KAK4187018.1"/>
    </source>
</evidence>
<reference evidence="2" key="1">
    <citation type="journal article" date="2023" name="Mol. Phylogenet. Evol.">
        <title>Genome-scale phylogeny and comparative genomics of the fungal order Sordariales.</title>
        <authorList>
            <person name="Hensen N."/>
            <person name="Bonometti L."/>
            <person name="Westerberg I."/>
            <person name="Brannstrom I.O."/>
            <person name="Guillou S."/>
            <person name="Cros-Aarteil S."/>
            <person name="Calhoun S."/>
            <person name="Haridas S."/>
            <person name="Kuo A."/>
            <person name="Mondo S."/>
            <person name="Pangilinan J."/>
            <person name="Riley R."/>
            <person name="LaButti K."/>
            <person name="Andreopoulos B."/>
            <person name="Lipzen A."/>
            <person name="Chen C."/>
            <person name="Yan M."/>
            <person name="Daum C."/>
            <person name="Ng V."/>
            <person name="Clum A."/>
            <person name="Steindorff A."/>
            <person name="Ohm R.A."/>
            <person name="Martin F."/>
            <person name="Silar P."/>
            <person name="Natvig D.O."/>
            <person name="Lalanne C."/>
            <person name="Gautier V."/>
            <person name="Ament-Velasquez S.L."/>
            <person name="Kruys A."/>
            <person name="Hutchinson M.I."/>
            <person name="Powell A.J."/>
            <person name="Barry K."/>
            <person name="Miller A.N."/>
            <person name="Grigoriev I.V."/>
            <person name="Debuchy R."/>
            <person name="Gladieux P."/>
            <person name="Hiltunen Thoren M."/>
            <person name="Johannesson H."/>
        </authorList>
    </citation>
    <scope>NUCLEOTIDE SEQUENCE</scope>
    <source>
        <strain evidence="2">PSN309</strain>
    </source>
</reference>
<accession>A0AAN6WSR3</accession>
<feature type="compositionally biased region" description="Low complexity" evidence="1">
    <location>
        <begin position="47"/>
        <end position="80"/>
    </location>
</feature>
<sequence length="153" mass="16203">MADPGNRERGLRAAISNPRVSEKAKQRDREILANEFGEEVETSQPETSKSTSTSSGIKKSSSTGPHSSSGIEESSDTSGTFHPSQTYGRKTRSASSGESGTGISSSSTARTEIAGEGKDMGNVIRGLKAAITNPNVSEKAKERDRKKLQELGE</sequence>
<name>A0AAN6WSR3_9PEZI</name>
<evidence type="ECO:0000256" key="1">
    <source>
        <dbReference type="SAM" id="MobiDB-lite"/>
    </source>
</evidence>
<dbReference type="PANTHER" id="PTHR36576">
    <property type="entry name" value="UPF0654 PROTEIN C11D3.01C-RELATED"/>
    <property type="match status" value="1"/>
</dbReference>
<dbReference type="InterPro" id="IPR018824">
    <property type="entry name" value="Conidiation-specific_6"/>
</dbReference>
<evidence type="ECO:0000313" key="3">
    <source>
        <dbReference type="Proteomes" id="UP001302126"/>
    </source>
</evidence>
<organism evidence="2 3">
    <name type="scientific">Podospora australis</name>
    <dbReference type="NCBI Taxonomy" id="1536484"/>
    <lineage>
        <taxon>Eukaryota</taxon>
        <taxon>Fungi</taxon>
        <taxon>Dikarya</taxon>
        <taxon>Ascomycota</taxon>
        <taxon>Pezizomycotina</taxon>
        <taxon>Sordariomycetes</taxon>
        <taxon>Sordariomycetidae</taxon>
        <taxon>Sordariales</taxon>
        <taxon>Podosporaceae</taxon>
        <taxon>Podospora</taxon>
    </lineage>
</organism>
<feature type="compositionally biased region" description="Low complexity" evidence="1">
    <location>
        <begin position="93"/>
        <end position="107"/>
    </location>
</feature>
<dbReference type="GO" id="GO:0005737">
    <property type="term" value="C:cytoplasm"/>
    <property type="evidence" value="ECO:0007669"/>
    <property type="project" value="TreeGrafter"/>
</dbReference>
<proteinExistence type="predicted"/>
<dbReference type="Pfam" id="PF10346">
    <property type="entry name" value="Con-6"/>
    <property type="match status" value="2"/>
</dbReference>
<feature type="compositionally biased region" description="Basic and acidic residues" evidence="1">
    <location>
        <begin position="20"/>
        <end position="32"/>
    </location>
</feature>
<dbReference type="PANTHER" id="PTHR36576:SF2">
    <property type="entry name" value="PROTEIN CON-6, PUTATIVE (AFU_ORTHOLOGUE AFUA_4G03615)-RELATED"/>
    <property type="match status" value="1"/>
</dbReference>
<dbReference type="AlphaFoldDB" id="A0AAN6WSR3"/>
<dbReference type="InterPro" id="IPR052670">
    <property type="entry name" value="UPF0654_domain"/>
</dbReference>
<dbReference type="EMBL" id="MU864411">
    <property type="protein sequence ID" value="KAK4187018.1"/>
    <property type="molecule type" value="Genomic_DNA"/>
</dbReference>